<gene>
    <name evidence="2" type="ORF">ACFQE1_09020</name>
</gene>
<keyword evidence="1" id="KW-0472">Membrane</keyword>
<feature type="transmembrane region" description="Helical" evidence="1">
    <location>
        <begin position="47"/>
        <end position="68"/>
    </location>
</feature>
<evidence type="ECO:0000313" key="2">
    <source>
        <dbReference type="EMBL" id="MFC6724512.1"/>
    </source>
</evidence>
<dbReference type="Pfam" id="PF09946">
    <property type="entry name" value="DUF2178"/>
    <property type="match status" value="1"/>
</dbReference>
<organism evidence="2 3">
    <name type="scientific">Halobium palmae</name>
    <dbReference type="NCBI Taxonomy" id="1776492"/>
    <lineage>
        <taxon>Archaea</taxon>
        <taxon>Methanobacteriati</taxon>
        <taxon>Methanobacteriota</taxon>
        <taxon>Stenosarchaea group</taxon>
        <taxon>Halobacteria</taxon>
        <taxon>Halobacteriales</taxon>
        <taxon>Haloferacaceae</taxon>
        <taxon>Halobium</taxon>
    </lineage>
</organism>
<dbReference type="AlphaFoldDB" id="A0ABD5RZW0"/>
<name>A0ABD5RZW0_9EURY</name>
<keyword evidence="1" id="KW-0812">Transmembrane</keyword>
<protein>
    <submittedName>
        <fullName evidence="2">DUF2178 domain-containing protein</fullName>
    </submittedName>
</protein>
<reference evidence="2 3" key="1">
    <citation type="journal article" date="2019" name="Int. J. Syst. Evol. Microbiol.">
        <title>The Global Catalogue of Microorganisms (GCM) 10K type strain sequencing project: providing services to taxonomists for standard genome sequencing and annotation.</title>
        <authorList>
            <consortium name="The Broad Institute Genomics Platform"/>
            <consortium name="The Broad Institute Genome Sequencing Center for Infectious Disease"/>
            <person name="Wu L."/>
            <person name="Ma J."/>
        </authorList>
    </citation>
    <scope>NUCLEOTIDE SEQUENCE [LARGE SCALE GENOMIC DNA]</scope>
    <source>
        <strain evidence="2 3">NBRC 111368</strain>
    </source>
</reference>
<dbReference type="InterPro" id="IPR019235">
    <property type="entry name" value="DUF2178_TM"/>
</dbReference>
<dbReference type="Proteomes" id="UP001596328">
    <property type="component" value="Unassembled WGS sequence"/>
</dbReference>
<keyword evidence="3" id="KW-1185">Reference proteome</keyword>
<sequence>MTPTETPATKKLSERRSYRRLLGGIVVVAVLSNLVLRYLDYRVAAELVYLLGAVGFVAVGYGTSVSLFDERDVAIEQRTSQLTVSVSAVVLILGASTARLLSATGFYDVPTIVWGALYGYVAVFVTFVASFLWVRSRR</sequence>
<proteinExistence type="predicted"/>
<dbReference type="EMBL" id="JBHSWU010000202">
    <property type="protein sequence ID" value="MFC6724512.1"/>
    <property type="molecule type" value="Genomic_DNA"/>
</dbReference>
<feature type="transmembrane region" description="Helical" evidence="1">
    <location>
        <begin position="21"/>
        <end position="41"/>
    </location>
</feature>
<accession>A0ABD5RZW0</accession>
<evidence type="ECO:0000313" key="3">
    <source>
        <dbReference type="Proteomes" id="UP001596328"/>
    </source>
</evidence>
<evidence type="ECO:0000256" key="1">
    <source>
        <dbReference type="SAM" id="Phobius"/>
    </source>
</evidence>
<keyword evidence="1" id="KW-1133">Transmembrane helix</keyword>
<feature type="transmembrane region" description="Helical" evidence="1">
    <location>
        <begin position="112"/>
        <end position="134"/>
    </location>
</feature>
<comment type="caution">
    <text evidence="2">The sequence shown here is derived from an EMBL/GenBank/DDBJ whole genome shotgun (WGS) entry which is preliminary data.</text>
</comment>
<feature type="transmembrane region" description="Helical" evidence="1">
    <location>
        <begin position="80"/>
        <end position="100"/>
    </location>
</feature>